<dbReference type="AlphaFoldDB" id="A0AAU0MX53"/>
<sequence length="161" mass="18496">MLHFRRRFRRPFPQLIPRPIRHVAVAALCLVLAACATQTVTDSNEPEYLHCRDDERWQVQEHIYFGTHTPQGFVSKAEWAAFVEKVITPKFPHGLTVLAGSGQWQGASGNIVREPSYVLSLIYPYSRDKDLAIAEIIREYKRQFQQQVVLRVRSGACVSFL</sequence>
<accession>A0AAU0MX53</accession>
<protein>
    <submittedName>
        <fullName evidence="2">DUF3574 domain-containing protein</fullName>
    </submittedName>
</protein>
<dbReference type="KEGG" id="mpaf:R5R33_11640"/>
<evidence type="ECO:0000256" key="1">
    <source>
        <dbReference type="SAM" id="SignalP"/>
    </source>
</evidence>
<keyword evidence="1" id="KW-0732">Signal</keyword>
<keyword evidence="3" id="KW-1185">Reference proteome</keyword>
<evidence type="ECO:0000313" key="2">
    <source>
        <dbReference type="EMBL" id="WOX04393.1"/>
    </source>
</evidence>
<gene>
    <name evidence="2" type="ORF">R5R33_11640</name>
</gene>
<dbReference type="InterPro" id="IPR021957">
    <property type="entry name" value="DUF3574"/>
</dbReference>
<feature type="signal peptide" evidence="1">
    <location>
        <begin position="1"/>
        <end position="36"/>
    </location>
</feature>
<reference evidence="2 3" key="1">
    <citation type="submission" date="2023-10" db="EMBL/GenBank/DDBJ databases">
        <title>Description of Microbulbifer bruguierae sp. nov., isolated from the sediments of mangrove plant Bruguiera sexangula and comparative genomic analyses of the genus Microbulbifer.</title>
        <authorList>
            <person name="Long M."/>
        </authorList>
    </citation>
    <scope>NUCLEOTIDE SEQUENCE [LARGE SCALE GENOMIC DNA]</scope>
    <source>
        <strain evidence="2 3">SPO729</strain>
    </source>
</reference>
<organism evidence="2 3">
    <name type="scientific">Microbulbifer pacificus</name>
    <dbReference type="NCBI Taxonomy" id="407164"/>
    <lineage>
        <taxon>Bacteria</taxon>
        <taxon>Pseudomonadati</taxon>
        <taxon>Pseudomonadota</taxon>
        <taxon>Gammaproteobacteria</taxon>
        <taxon>Cellvibrionales</taxon>
        <taxon>Microbulbiferaceae</taxon>
        <taxon>Microbulbifer</taxon>
    </lineage>
</organism>
<dbReference type="Proteomes" id="UP001302477">
    <property type="component" value="Chromosome"/>
</dbReference>
<dbReference type="EMBL" id="CP137555">
    <property type="protein sequence ID" value="WOX04393.1"/>
    <property type="molecule type" value="Genomic_DNA"/>
</dbReference>
<feature type="chain" id="PRO_5043355934" evidence="1">
    <location>
        <begin position="37"/>
        <end position="161"/>
    </location>
</feature>
<evidence type="ECO:0000313" key="3">
    <source>
        <dbReference type="Proteomes" id="UP001302477"/>
    </source>
</evidence>
<name>A0AAU0MX53_9GAMM</name>
<dbReference type="Pfam" id="PF12098">
    <property type="entry name" value="DUF3574"/>
    <property type="match status" value="1"/>
</dbReference>
<dbReference type="RefSeq" id="WP_318952872.1">
    <property type="nucleotide sequence ID" value="NZ_CP137555.1"/>
</dbReference>
<dbReference type="PROSITE" id="PS51257">
    <property type="entry name" value="PROKAR_LIPOPROTEIN"/>
    <property type="match status" value="1"/>
</dbReference>
<proteinExistence type="predicted"/>